<name>C8X556_DESRD</name>
<keyword evidence="2 7" id="KW-0548">Nucleotidyltransferase</keyword>
<dbReference type="OrthoDB" id="9758038at2"/>
<comment type="function">
    <text evidence="7">Modifies, by uridylylation and deuridylylation, the PII regulatory proteins (GlnB and homologs), in response to the nitrogen status of the cell that GlnD senses through the glutamine level. Under low glutamine levels, catalyzes the conversion of the PII proteins and UTP to PII-UMP and PPi, while under higher glutamine levels, GlnD hydrolyzes PII-UMP to PII and UMP (deuridylylation). Thus, controls uridylylation state and activity of the PII proteins, and plays an important role in the regulation of nitrogen assimilation and metabolism.</text>
</comment>
<keyword evidence="1 7" id="KW-0808">Transferase</keyword>
<dbReference type="eggNOG" id="COG2844">
    <property type="taxonomic scope" value="Bacteria"/>
</dbReference>
<dbReference type="GO" id="GO:0008773">
    <property type="term" value="F:[protein-PII] uridylyltransferase activity"/>
    <property type="evidence" value="ECO:0007669"/>
    <property type="project" value="UniProtKB-UniRule"/>
</dbReference>
<dbReference type="PANTHER" id="PTHR47320:SF1">
    <property type="entry name" value="BIFUNCTIONAL URIDYLYLTRANSFERASE_URIDYLYL-REMOVING ENZYME"/>
    <property type="match status" value="1"/>
</dbReference>
<comment type="cofactor">
    <cofactor evidence="7">
        <name>Mg(2+)</name>
        <dbReference type="ChEBI" id="CHEBI:18420"/>
    </cofactor>
</comment>
<dbReference type="RefSeq" id="WP_015752694.1">
    <property type="nucleotide sequence ID" value="NC_013223.1"/>
</dbReference>
<dbReference type="SUPFAM" id="SSF55021">
    <property type="entry name" value="ACT-like"/>
    <property type="match status" value="1"/>
</dbReference>
<evidence type="ECO:0000256" key="5">
    <source>
        <dbReference type="ARBA" id="ARBA00022842"/>
    </source>
</evidence>
<dbReference type="SMART" id="SM00471">
    <property type="entry name" value="HDc"/>
    <property type="match status" value="1"/>
</dbReference>
<comment type="catalytic activity">
    <reaction evidence="7">
        <text>[protein-PII]-uridylyl-L-tyrosine + H2O = [protein-PII]-L-tyrosine + UMP + H(+)</text>
        <dbReference type="Rhea" id="RHEA:48600"/>
        <dbReference type="Rhea" id="RHEA-COMP:12147"/>
        <dbReference type="Rhea" id="RHEA-COMP:12148"/>
        <dbReference type="ChEBI" id="CHEBI:15377"/>
        <dbReference type="ChEBI" id="CHEBI:15378"/>
        <dbReference type="ChEBI" id="CHEBI:46858"/>
        <dbReference type="ChEBI" id="CHEBI:57865"/>
        <dbReference type="ChEBI" id="CHEBI:90602"/>
    </reaction>
</comment>
<dbReference type="EC" id="2.7.7.59" evidence="7"/>
<dbReference type="InterPro" id="IPR054502">
    <property type="entry name" value="bHLH-TF_ACT-like_plant"/>
</dbReference>
<dbReference type="Gene3D" id="3.30.460.10">
    <property type="entry name" value="Beta Polymerase, domain 2"/>
    <property type="match status" value="1"/>
</dbReference>
<organism evidence="10 11">
    <name type="scientific">Desulfohalobium retbaense (strain ATCC 49708 / DSM 5692 / JCM 16813 / HR100)</name>
    <dbReference type="NCBI Taxonomy" id="485915"/>
    <lineage>
        <taxon>Bacteria</taxon>
        <taxon>Pseudomonadati</taxon>
        <taxon>Thermodesulfobacteriota</taxon>
        <taxon>Desulfovibrionia</taxon>
        <taxon>Desulfovibrionales</taxon>
        <taxon>Desulfohalobiaceae</taxon>
        <taxon>Desulfohalobium</taxon>
    </lineage>
</organism>
<evidence type="ECO:0000259" key="9">
    <source>
        <dbReference type="PROSITE" id="PS51831"/>
    </source>
</evidence>
<keyword evidence="11" id="KW-1185">Reference proteome</keyword>
<keyword evidence="3" id="KW-0677">Repeat</keyword>
<dbReference type="InterPro" id="IPR002912">
    <property type="entry name" value="ACT_dom"/>
</dbReference>
<feature type="region of interest" description="Uridylyltransferase" evidence="7">
    <location>
        <begin position="1"/>
        <end position="302"/>
    </location>
</feature>
<dbReference type="Pfam" id="PF08335">
    <property type="entry name" value="GlnD_UR_UTase"/>
    <property type="match status" value="2"/>
</dbReference>
<protein>
    <recommendedName>
        <fullName evidence="7">Bifunctional uridylyltransferase/uridylyl-removing enzyme</fullName>
        <shortName evidence="7">UTase/UR</shortName>
    </recommendedName>
    <alternativeName>
        <fullName evidence="7">Bifunctional [protein-PII] modification enzyme</fullName>
    </alternativeName>
    <alternativeName>
        <fullName evidence="7">Bifunctional nitrogen sensor protein</fullName>
    </alternativeName>
    <domain>
        <recommendedName>
            <fullName evidence="7">[Protein-PII] uridylyltransferase</fullName>
            <shortName evidence="7">PII uridylyltransferase</shortName>
            <shortName evidence="7">UTase</shortName>
            <ecNumber evidence="7">2.7.7.59</ecNumber>
        </recommendedName>
    </domain>
    <domain>
        <recommendedName>
            <fullName evidence="7">[Protein-PII]-UMP uridylyl-removing enzyme</fullName>
            <shortName evidence="7">UR</shortName>
            <ecNumber evidence="7">3.1.4.-</ecNumber>
        </recommendedName>
    </domain>
</protein>
<dbReference type="Proteomes" id="UP000001052">
    <property type="component" value="Chromosome"/>
</dbReference>
<accession>C8X556</accession>
<dbReference type="Pfam" id="PF22754">
    <property type="entry name" value="bHLH-TF_ACT-like_plant"/>
    <property type="match status" value="1"/>
</dbReference>
<dbReference type="GO" id="GO:0006808">
    <property type="term" value="P:regulation of nitrogen utilization"/>
    <property type="evidence" value="ECO:0007669"/>
    <property type="project" value="UniProtKB-UniRule"/>
</dbReference>
<dbReference type="EMBL" id="CP001734">
    <property type="protein sequence ID" value="ACV69553.1"/>
    <property type="molecule type" value="Genomic_DNA"/>
</dbReference>
<reference evidence="10 11" key="2">
    <citation type="journal article" date="2010" name="Stand. Genomic Sci.">
        <title>Complete genome sequence of Desulfohalobium retbaense type strain (HR(100)).</title>
        <authorList>
            <person name="Spring S."/>
            <person name="Nolan M."/>
            <person name="Lapidus A."/>
            <person name="Glavina Del Rio T."/>
            <person name="Copeland A."/>
            <person name="Tice H."/>
            <person name="Cheng J.F."/>
            <person name="Lucas S."/>
            <person name="Land M."/>
            <person name="Chen F."/>
            <person name="Bruce D."/>
            <person name="Goodwin L."/>
            <person name="Pitluck S."/>
            <person name="Ivanova N."/>
            <person name="Mavromatis K."/>
            <person name="Mikhailova N."/>
            <person name="Pati A."/>
            <person name="Chen A."/>
            <person name="Palaniappan K."/>
            <person name="Hauser L."/>
            <person name="Chang Y.J."/>
            <person name="Jeffries C.D."/>
            <person name="Munk C."/>
            <person name="Kiss H."/>
            <person name="Chain P."/>
            <person name="Han C."/>
            <person name="Brettin T."/>
            <person name="Detter J.C."/>
            <person name="Schuler E."/>
            <person name="Goker M."/>
            <person name="Rohde M."/>
            <person name="Bristow J."/>
            <person name="Eisen J.A."/>
            <person name="Markowitz V."/>
            <person name="Hugenholtz P."/>
            <person name="Kyrpides N.C."/>
            <person name="Klenk H.P."/>
        </authorList>
    </citation>
    <scope>NUCLEOTIDE SEQUENCE [LARGE SCALE GENOMIC DNA]</scope>
    <source>
        <strain evidence="10 11">DSM 5692</strain>
    </source>
</reference>
<dbReference type="PANTHER" id="PTHR47320">
    <property type="entry name" value="BIFUNCTIONAL URIDYLYLTRANSFERASE/URIDYLYL-REMOVING ENZYME"/>
    <property type="match status" value="1"/>
</dbReference>
<feature type="domain" description="HD" evidence="9">
    <location>
        <begin position="399"/>
        <end position="511"/>
    </location>
</feature>
<dbReference type="KEGG" id="drt:Dret_2269"/>
<dbReference type="InterPro" id="IPR003607">
    <property type="entry name" value="HD/PDEase_dom"/>
</dbReference>
<dbReference type="SUPFAM" id="SSF81301">
    <property type="entry name" value="Nucleotidyltransferase"/>
    <property type="match status" value="1"/>
</dbReference>
<comment type="similarity">
    <text evidence="7">Belongs to the GlnD family.</text>
</comment>
<reference evidence="11" key="1">
    <citation type="submission" date="2009-09" db="EMBL/GenBank/DDBJ databases">
        <title>The complete chromosome of Desulfohalobium retbaense DSM 5692.</title>
        <authorList>
            <consortium name="US DOE Joint Genome Institute (JGI-PGF)"/>
            <person name="Lucas S."/>
            <person name="Copeland A."/>
            <person name="Lapidus A."/>
            <person name="Glavina del Rio T."/>
            <person name="Dalin E."/>
            <person name="Tice H."/>
            <person name="Bruce D."/>
            <person name="Goodwin L."/>
            <person name="Pitluck S."/>
            <person name="Kyrpides N."/>
            <person name="Mavromatis K."/>
            <person name="Ivanova N."/>
            <person name="Mikhailova N."/>
            <person name="Munk A.C."/>
            <person name="Brettin T."/>
            <person name="Detter J.C."/>
            <person name="Han C."/>
            <person name="Tapia R."/>
            <person name="Larimer F."/>
            <person name="Land M."/>
            <person name="Hauser L."/>
            <person name="Markowitz V."/>
            <person name="Cheng J.-F."/>
            <person name="Hugenholtz P."/>
            <person name="Woyke T."/>
            <person name="Wu D."/>
            <person name="Spring S."/>
            <person name="Klenk H.-P."/>
            <person name="Eisen J.A."/>
        </authorList>
    </citation>
    <scope>NUCLEOTIDE SEQUENCE [LARGE SCALE GENOMIC DNA]</scope>
    <source>
        <strain evidence="11">DSM 5692</strain>
    </source>
</reference>
<dbReference type="InterPro" id="IPR010043">
    <property type="entry name" value="UTase/UR"/>
</dbReference>
<comment type="caution">
    <text evidence="7">Lacks conserved residue(s) required for the propagation of feature annotation.</text>
</comment>
<comment type="catalytic activity">
    <reaction evidence="7">
        <text>[protein-PII]-L-tyrosine + UTP = [protein-PII]-uridylyl-L-tyrosine + diphosphate</text>
        <dbReference type="Rhea" id="RHEA:13673"/>
        <dbReference type="Rhea" id="RHEA-COMP:12147"/>
        <dbReference type="Rhea" id="RHEA-COMP:12148"/>
        <dbReference type="ChEBI" id="CHEBI:33019"/>
        <dbReference type="ChEBI" id="CHEBI:46398"/>
        <dbReference type="ChEBI" id="CHEBI:46858"/>
        <dbReference type="ChEBI" id="CHEBI:90602"/>
        <dbReference type="EC" id="2.7.7.59"/>
    </reaction>
</comment>
<dbReference type="InterPro" id="IPR013546">
    <property type="entry name" value="PII_UdlTrfase/GS_AdlTrfase"/>
</dbReference>
<dbReference type="Gene3D" id="1.10.3090.10">
    <property type="entry name" value="cca-adding enzyme, domain 2"/>
    <property type="match status" value="1"/>
</dbReference>
<evidence type="ECO:0000256" key="7">
    <source>
        <dbReference type="HAMAP-Rule" id="MF_00277"/>
    </source>
</evidence>
<sequence length="818" mass="91078">MDIPDLDAPSRACLAQFDAARARRAGATDPSRAPAFCRELSAWIDGYFEARIASIFPGTTTAVLAVGGYGRRELGLASDIDILLLCPPDSPKAAEIAGPLLHPLWDAKLDVGHAVRTLEECLAWASSDPSVFAALLDRRYVAGREALARELDTHLLAFTRRRGREVFEWLRTQRLERAALHGDASQELEPDCKYGLGGLRDYHLCHWTGLLFEDSEIALPPAIIEGRDFLLAARNAVTLCDGRPRDTIPLDLIPPVAEALAGNDIQEGNSPVERFYARFQDHAARLKRYTNHLVLHAADQFPCAASATLTGGGLELLKADLATKRLPSWQTQETLRRDPPQTAKQRRDGADIVLACLQDPDPLPLLEILHETGFLAAIVPPWAQAAHTFALDGSHRYPTGWHSLHSVGALAELSRGEATVFGDPGYETLAKTPVLRLAALVHDIGKGRSDHAHAGARLFQPFLDLFALTEKEKRLLRFLIENHLLLSTTATRRDLQEEETVLAFANQVGHPATLHALLLLTWADSRASGSAGWTPWVASLINELVTKTSRLLASGEFADGHHARRLSRIRDQLRSRMPWPCSAEHKETLLQRLGSRYLLQHDIDNVLEHLDMYRAATEKALRGPVVRAWRRQGVDGWRIDALCLKEDRLFSALAGVLTRHQVNIRSGTLHRWLDGTIVVSLHTDEPPDPLYPEKYWQRVRSDLEAVFSARLALEYQLARVVPRFETPPGCAVQLRLDNAGSDFFTVIEIAAPDQAGLLYRIVHALEELKLEVAWASVHTVSHHVTDTFYVRDQWGEKLTAAEQEQTVRQALYHCLKPT</sequence>
<dbReference type="InterPro" id="IPR045865">
    <property type="entry name" value="ACT-like_dom_sf"/>
</dbReference>
<dbReference type="PROSITE" id="PS51671">
    <property type="entry name" value="ACT"/>
    <property type="match status" value="1"/>
</dbReference>
<keyword evidence="4 7" id="KW-0378">Hydrolase</keyword>
<dbReference type="PROSITE" id="PS51831">
    <property type="entry name" value="HD"/>
    <property type="match status" value="1"/>
</dbReference>
<evidence type="ECO:0000313" key="10">
    <source>
        <dbReference type="EMBL" id="ACV69553.1"/>
    </source>
</evidence>
<dbReference type="InterPro" id="IPR006674">
    <property type="entry name" value="HD_domain"/>
</dbReference>
<dbReference type="STRING" id="485915.Dret_2269"/>
<dbReference type="HOGENOM" id="CLU_012833_0_0_7"/>
<dbReference type="HAMAP" id="MF_00277">
    <property type="entry name" value="PII_uridylyl_transf"/>
    <property type="match status" value="1"/>
</dbReference>
<comment type="activity regulation">
    <text evidence="7">Uridylyltransferase (UTase) activity is inhibited by glutamine, while glutamine activates uridylyl-removing (UR) activity.</text>
</comment>
<feature type="domain" description="ACT" evidence="8">
    <location>
        <begin position="746"/>
        <end position="818"/>
    </location>
</feature>
<comment type="domain">
    <text evidence="7">Has four distinct domains: an N-terminal nucleotidyltransferase (NT) domain responsible for UTase activity, a central HD domain that encodes UR activity, and two C-terminal ACT domains that seem to have a role in glutamine sensing.</text>
</comment>
<proteinExistence type="inferred from homology"/>
<evidence type="ECO:0000259" key="8">
    <source>
        <dbReference type="PROSITE" id="PS51671"/>
    </source>
</evidence>
<dbReference type="GO" id="GO:0008081">
    <property type="term" value="F:phosphoric diester hydrolase activity"/>
    <property type="evidence" value="ECO:0007669"/>
    <property type="project" value="UniProtKB-UniRule"/>
</dbReference>
<dbReference type="EC" id="3.1.4.-" evidence="7"/>
<evidence type="ECO:0000256" key="1">
    <source>
        <dbReference type="ARBA" id="ARBA00022679"/>
    </source>
</evidence>
<evidence type="ECO:0000256" key="4">
    <source>
        <dbReference type="ARBA" id="ARBA00022801"/>
    </source>
</evidence>
<evidence type="ECO:0000313" key="11">
    <source>
        <dbReference type="Proteomes" id="UP000001052"/>
    </source>
</evidence>
<keyword evidence="5 7" id="KW-0460">Magnesium</keyword>
<evidence type="ECO:0000256" key="3">
    <source>
        <dbReference type="ARBA" id="ARBA00022737"/>
    </source>
</evidence>
<evidence type="ECO:0000256" key="2">
    <source>
        <dbReference type="ARBA" id="ARBA00022695"/>
    </source>
</evidence>
<dbReference type="CDD" id="cd05401">
    <property type="entry name" value="NT_GlnE_GlnD_like"/>
    <property type="match status" value="1"/>
</dbReference>
<dbReference type="AlphaFoldDB" id="C8X556"/>
<dbReference type="SUPFAM" id="SSF81891">
    <property type="entry name" value="Poly A polymerase C-terminal region-like"/>
    <property type="match status" value="1"/>
</dbReference>
<gene>
    <name evidence="7" type="primary">glnD</name>
    <name evidence="10" type="ordered locus">Dret_2269</name>
</gene>
<dbReference type="PIRSF" id="PIRSF006288">
    <property type="entry name" value="PII_uridyltransf"/>
    <property type="match status" value="1"/>
</dbReference>
<dbReference type="InterPro" id="IPR043519">
    <property type="entry name" value="NT_sf"/>
</dbReference>
<keyword evidence="6 7" id="KW-0511">Multifunctional enzyme</keyword>
<dbReference type="CDD" id="cd04873">
    <property type="entry name" value="ACT_UUR-ACR-like"/>
    <property type="match status" value="1"/>
</dbReference>
<evidence type="ECO:0000256" key="6">
    <source>
        <dbReference type="ARBA" id="ARBA00023268"/>
    </source>
</evidence>